<dbReference type="Pfam" id="PF04986">
    <property type="entry name" value="Y2_Tnp"/>
    <property type="match status" value="1"/>
</dbReference>
<dbReference type="NCBIfam" id="NF033538">
    <property type="entry name" value="transpos_IS91"/>
    <property type="match status" value="1"/>
</dbReference>
<evidence type="ECO:0000313" key="3">
    <source>
        <dbReference type="EMBL" id="MBA0086204.1"/>
    </source>
</evidence>
<dbReference type="Pfam" id="PF14319">
    <property type="entry name" value="Zn_Tnp_IS91"/>
    <property type="match status" value="1"/>
</dbReference>
<dbReference type="GO" id="GO:0004803">
    <property type="term" value="F:transposase activity"/>
    <property type="evidence" value="ECO:0007669"/>
    <property type="project" value="InterPro"/>
</dbReference>
<dbReference type="EMBL" id="JACDQQ010001399">
    <property type="protein sequence ID" value="MBA0086204.1"/>
    <property type="molecule type" value="Genomic_DNA"/>
</dbReference>
<evidence type="ECO:0000259" key="1">
    <source>
        <dbReference type="Pfam" id="PF04986"/>
    </source>
</evidence>
<dbReference type="InterPro" id="IPR054832">
    <property type="entry name" value="transpos_IS91"/>
</dbReference>
<dbReference type="Proteomes" id="UP000567293">
    <property type="component" value="Unassembled WGS sequence"/>
</dbReference>
<dbReference type="AlphaFoldDB" id="A0A7V8SXP3"/>
<feature type="domain" description="Transposase IS801/IS1294" evidence="1">
    <location>
        <begin position="145"/>
        <end position="319"/>
    </location>
</feature>
<dbReference type="PANTHER" id="PTHR37023:SF1">
    <property type="entry name" value="ISSOD25 TRANSPOSASE TNPA_ISSOD25"/>
    <property type="match status" value="1"/>
</dbReference>
<feature type="non-terminal residue" evidence="3">
    <location>
        <position position="320"/>
    </location>
</feature>
<evidence type="ECO:0000259" key="2">
    <source>
        <dbReference type="Pfam" id="PF14319"/>
    </source>
</evidence>
<evidence type="ECO:0000313" key="4">
    <source>
        <dbReference type="Proteomes" id="UP000567293"/>
    </source>
</evidence>
<sequence length="320" mass="37147">MNRPVLEVAEIFRASAHRFIERSRARIAWPQHKVMRAIERCRTAALGRHRDRCSKCGKDLGFCFNSCRNRHCPKCQILARNRWVAARTRELVPVNYFHIVFTVPHQLSQLMLQNKRILYDLLFRCASATLLEVAANPKRFGAEIGFLCVLHTWGQTLIHHPHLHCVVPAGGFAPGGGAWVRPKRAGFFLPKEVLSVVFRGKFYNGLKVLFRQKKLSFEGSLSWLAEPHSFARFLHMLHCHRWVVDVRKPFGGPEHVLHYLARYTHRVAISNHRLISLQDGKVTFRWKDYAHGSKKRKMTLDATEFIRRFLLHVLPKGLVR</sequence>
<gene>
    <name evidence="3" type="ORF">HRJ53_14550</name>
</gene>
<reference evidence="3" key="1">
    <citation type="submission" date="2020-06" db="EMBL/GenBank/DDBJ databases">
        <title>Legume-microbial interactions unlock mineral nutrients during tropical forest succession.</title>
        <authorList>
            <person name="Epihov D.Z."/>
        </authorList>
    </citation>
    <scope>NUCLEOTIDE SEQUENCE [LARGE SCALE GENOMIC DNA]</scope>
    <source>
        <strain evidence="3">Pan2503</strain>
    </source>
</reference>
<proteinExistence type="predicted"/>
<dbReference type="PANTHER" id="PTHR37023">
    <property type="entry name" value="TRANSPOSASE"/>
    <property type="match status" value="1"/>
</dbReference>
<accession>A0A7V8SXP3</accession>
<dbReference type="GO" id="GO:0006313">
    <property type="term" value="P:DNA transposition"/>
    <property type="evidence" value="ECO:0007669"/>
    <property type="project" value="InterPro"/>
</dbReference>
<dbReference type="GO" id="GO:0003677">
    <property type="term" value="F:DNA binding"/>
    <property type="evidence" value="ECO:0007669"/>
    <property type="project" value="InterPro"/>
</dbReference>
<organism evidence="3 4">
    <name type="scientific">Candidatus Acidiferrum panamense</name>
    <dbReference type="NCBI Taxonomy" id="2741543"/>
    <lineage>
        <taxon>Bacteria</taxon>
        <taxon>Pseudomonadati</taxon>
        <taxon>Acidobacteriota</taxon>
        <taxon>Terriglobia</taxon>
        <taxon>Candidatus Acidiferrales</taxon>
        <taxon>Candidatus Acidiferrum</taxon>
    </lineage>
</organism>
<protein>
    <submittedName>
        <fullName evidence="3">IS91 family transposase</fullName>
    </submittedName>
</protein>
<feature type="domain" description="Transposase zinc-binding" evidence="2">
    <location>
        <begin position="11"/>
        <end position="103"/>
    </location>
</feature>
<comment type="caution">
    <text evidence="3">The sequence shown here is derived from an EMBL/GenBank/DDBJ whole genome shotgun (WGS) entry which is preliminary data.</text>
</comment>
<name>A0A7V8SXP3_9BACT</name>
<dbReference type="InterPro" id="IPR026889">
    <property type="entry name" value="Zn_Tnp"/>
</dbReference>
<dbReference type="InterPro" id="IPR007069">
    <property type="entry name" value="Transposase_32"/>
</dbReference>
<keyword evidence="4" id="KW-1185">Reference proteome</keyword>